<sequence>MEKGVAIRRAITALFVLAVFISLAFLLAGAAFASEYSDCIDACGGTDVCSTSQIEHCRSLPGAGSGDTGGDGTIGDGEGGEGTIDGNIGLVNRLSFESIEDLLDKIADILFTYSIPLLVIMIIIGAFYLLTAGGSPDKISTGKKIITWAIIGFVVILIAGSIASLIRNLLTE</sequence>
<gene>
    <name evidence="3" type="ORF">A3G58_01465</name>
</gene>
<name>A0A1G1ZCZ2_9BACT</name>
<dbReference type="Proteomes" id="UP000177801">
    <property type="component" value="Unassembled WGS sequence"/>
</dbReference>
<accession>A0A1G1ZCZ2</accession>
<feature type="transmembrane region" description="Helical" evidence="1">
    <location>
        <begin position="110"/>
        <end position="133"/>
    </location>
</feature>
<evidence type="ECO:0000313" key="3">
    <source>
        <dbReference type="EMBL" id="OGY62478.1"/>
    </source>
</evidence>
<reference evidence="3 4" key="1">
    <citation type="journal article" date="2016" name="Nat. Commun.">
        <title>Thousands of microbial genomes shed light on interconnected biogeochemical processes in an aquifer system.</title>
        <authorList>
            <person name="Anantharaman K."/>
            <person name="Brown C.T."/>
            <person name="Hug L.A."/>
            <person name="Sharon I."/>
            <person name="Castelle C.J."/>
            <person name="Probst A.J."/>
            <person name="Thomas B.C."/>
            <person name="Singh A."/>
            <person name="Wilkins M.J."/>
            <person name="Karaoz U."/>
            <person name="Brodie E.L."/>
            <person name="Williams K.H."/>
            <person name="Hubbard S.S."/>
            <person name="Banfield J.F."/>
        </authorList>
    </citation>
    <scope>NUCLEOTIDE SEQUENCE [LARGE SCALE GENOMIC DNA]</scope>
</reference>
<feature type="transmembrane region" description="Helical" evidence="1">
    <location>
        <begin position="145"/>
        <end position="166"/>
    </location>
</feature>
<feature type="signal peptide" evidence="2">
    <location>
        <begin position="1"/>
        <end position="33"/>
    </location>
</feature>
<evidence type="ECO:0000313" key="4">
    <source>
        <dbReference type="Proteomes" id="UP000177801"/>
    </source>
</evidence>
<evidence type="ECO:0000256" key="1">
    <source>
        <dbReference type="SAM" id="Phobius"/>
    </source>
</evidence>
<dbReference type="EMBL" id="MHJD01000015">
    <property type="protein sequence ID" value="OGY62478.1"/>
    <property type="molecule type" value="Genomic_DNA"/>
</dbReference>
<evidence type="ECO:0000256" key="2">
    <source>
        <dbReference type="SAM" id="SignalP"/>
    </source>
</evidence>
<dbReference type="InterPro" id="IPR043993">
    <property type="entry name" value="T4SS_pilin"/>
</dbReference>
<feature type="chain" id="PRO_5009581794" evidence="2">
    <location>
        <begin position="34"/>
        <end position="172"/>
    </location>
</feature>
<keyword evidence="2" id="KW-0732">Signal</keyword>
<dbReference type="AlphaFoldDB" id="A0A1G1ZCZ2"/>
<keyword evidence="1" id="KW-1133">Transmembrane helix</keyword>
<organism evidence="3 4">
    <name type="scientific">Candidatus Colwellbacteria bacterium RIFCSPLOWO2_12_FULL_46_17</name>
    <dbReference type="NCBI Taxonomy" id="1797695"/>
    <lineage>
        <taxon>Bacteria</taxon>
        <taxon>Candidatus Colwelliibacteriota</taxon>
    </lineage>
</organism>
<keyword evidence="1" id="KW-0812">Transmembrane</keyword>
<dbReference type="Pfam" id="PF18895">
    <property type="entry name" value="T4SS_pilin"/>
    <property type="match status" value="1"/>
</dbReference>
<proteinExistence type="predicted"/>
<comment type="caution">
    <text evidence="3">The sequence shown here is derived from an EMBL/GenBank/DDBJ whole genome shotgun (WGS) entry which is preliminary data.</text>
</comment>
<keyword evidence="1" id="KW-0472">Membrane</keyword>
<protein>
    <submittedName>
        <fullName evidence="3">Uncharacterized protein</fullName>
    </submittedName>
</protein>